<name>A0A0A9FGU0_ARUDO</name>
<reference evidence="1" key="2">
    <citation type="journal article" date="2015" name="Data Brief">
        <title>Shoot transcriptome of the giant reed, Arundo donax.</title>
        <authorList>
            <person name="Barrero R.A."/>
            <person name="Guerrero F.D."/>
            <person name="Moolhuijzen P."/>
            <person name="Goolsby J.A."/>
            <person name="Tidwell J."/>
            <person name="Bellgard S.E."/>
            <person name="Bellgard M.I."/>
        </authorList>
    </citation>
    <scope>NUCLEOTIDE SEQUENCE</scope>
    <source>
        <tissue evidence="1">Shoot tissue taken approximately 20 cm above the soil surface</tissue>
    </source>
</reference>
<organism evidence="1">
    <name type="scientific">Arundo donax</name>
    <name type="common">Giant reed</name>
    <name type="synonym">Donax arundinaceus</name>
    <dbReference type="NCBI Taxonomy" id="35708"/>
    <lineage>
        <taxon>Eukaryota</taxon>
        <taxon>Viridiplantae</taxon>
        <taxon>Streptophyta</taxon>
        <taxon>Embryophyta</taxon>
        <taxon>Tracheophyta</taxon>
        <taxon>Spermatophyta</taxon>
        <taxon>Magnoliopsida</taxon>
        <taxon>Liliopsida</taxon>
        <taxon>Poales</taxon>
        <taxon>Poaceae</taxon>
        <taxon>PACMAD clade</taxon>
        <taxon>Arundinoideae</taxon>
        <taxon>Arundineae</taxon>
        <taxon>Arundo</taxon>
    </lineage>
</organism>
<sequence length="69" mass="7461">MPMLSASRDTTWNPAYPNCNASIATCSCAFSGMPHTRRPSIASAIPPPLLPLVVQERARQLATYSRGTK</sequence>
<reference evidence="1" key="1">
    <citation type="submission" date="2014-09" db="EMBL/GenBank/DDBJ databases">
        <authorList>
            <person name="Magalhaes I.L.F."/>
            <person name="Oliveira U."/>
            <person name="Santos F.R."/>
            <person name="Vidigal T.H.D.A."/>
            <person name="Brescovit A.D."/>
            <person name="Santos A.J."/>
        </authorList>
    </citation>
    <scope>NUCLEOTIDE SEQUENCE</scope>
    <source>
        <tissue evidence="1">Shoot tissue taken approximately 20 cm above the soil surface</tissue>
    </source>
</reference>
<dbReference type="AlphaFoldDB" id="A0A0A9FGU0"/>
<protein>
    <submittedName>
        <fullName evidence="1">Uncharacterized protein</fullName>
    </submittedName>
</protein>
<evidence type="ECO:0000313" key="1">
    <source>
        <dbReference type="EMBL" id="JAE12250.1"/>
    </source>
</evidence>
<proteinExistence type="predicted"/>
<accession>A0A0A9FGU0</accession>
<dbReference type="EMBL" id="GBRH01185646">
    <property type="protein sequence ID" value="JAE12250.1"/>
    <property type="molecule type" value="Transcribed_RNA"/>
</dbReference>